<dbReference type="InterPro" id="IPR003313">
    <property type="entry name" value="AraC-bd"/>
</dbReference>
<keyword evidence="2" id="KW-0238">DNA-binding</keyword>
<dbReference type="Pfam" id="PF02311">
    <property type="entry name" value="AraC_binding"/>
    <property type="match status" value="1"/>
</dbReference>
<dbReference type="GO" id="GO:0003700">
    <property type="term" value="F:DNA-binding transcription factor activity"/>
    <property type="evidence" value="ECO:0007669"/>
    <property type="project" value="InterPro"/>
</dbReference>
<keyword evidence="1" id="KW-0805">Transcription regulation</keyword>
<dbReference type="SUPFAM" id="SSF46689">
    <property type="entry name" value="Homeodomain-like"/>
    <property type="match status" value="2"/>
</dbReference>
<dbReference type="PANTHER" id="PTHR43280">
    <property type="entry name" value="ARAC-FAMILY TRANSCRIPTIONAL REGULATOR"/>
    <property type="match status" value="1"/>
</dbReference>
<name>A0AAW4U6Q7_9FIRM</name>
<organism evidence="5 6">
    <name type="scientific">Megamonas funiformis</name>
    <dbReference type="NCBI Taxonomy" id="437897"/>
    <lineage>
        <taxon>Bacteria</taxon>
        <taxon>Bacillati</taxon>
        <taxon>Bacillota</taxon>
        <taxon>Negativicutes</taxon>
        <taxon>Selenomonadales</taxon>
        <taxon>Selenomonadaceae</taxon>
        <taxon>Megamonas</taxon>
    </lineage>
</organism>
<dbReference type="AlphaFoldDB" id="A0AAW4U6Q7"/>
<feature type="domain" description="HTH araC/xylS-type" evidence="4">
    <location>
        <begin position="173"/>
        <end position="272"/>
    </location>
</feature>
<dbReference type="PROSITE" id="PS00041">
    <property type="entry name" value="HTH_ARAC_FAMILY_1"/>
    <property type="match status" value="1"/>
</dbReference>
<dbReference type="Gene3D" id="2.60.120.280">
    <property type="entry name" value="Regulatory protein AraC"/>
    <property type="match status" value="1"/>
</dbReference>
<dbReference type="Proteomes" id="UP001198190">
    <property type="component" value="Unassembled WGS sequence"/>
</dbReference>
<reference evidence="5" key="1">
    <citation type="submission" date="2021-10" db="EMBL/GenBank/DDBJ databases">
        <title>Collection of gut derived symbiotic bacterial strains cultured from healthy donors.</title>
        <authorList>
            <person name="Lin H."/>
            <person name="Littmann E."/>
            <person name="Claire K."/>
            <person name="Pamer E."/>
        </authorList>
    </citation>
    <scope>NUCLEOTIDE SEQUENCE</scope>
    <source>
        <strain evidence="5">MSK.7.16</strain>
    </source>
</reference>
<dbReference type="GO" id="GO:0043565">
    <property type="term" value="F:sequence-specific DNA binding"/>
    <property type="evidence" value="ECO:0007669"/>
    <property type="project" value="InterPro"/>
</dbReference>
<dbReference type="InterPro" id="IPR020449">
    <property type="entry name" value="Tscrpt_reg_AraC-type_HTH"/>
</dbReference>
<dbReference type="Gene3D" id="1.10.10.60">
    <property type="entry name" value="Homeodomain-like"/>
    <property type="match status" value="2"/>
</dbReference>
<comment type="caution">
    <text evidence="5">The sequence shown here is derived from an EMBL/GenBank/DDBJ whole genome shotgun (WGS) entry which is preliminary data.</text>
</comment>
<dbReference type="InterPro" id="IPR018060">
    <property type="entry name" value="HTH_AraC"/>
</dbReference>
<protein>
    <submittedName>
        <fullName evidence="5">AraC family transcriptional regulator</fullName>
    </submittedName>
</protein>
<evidence type="ECO:0000256" key="3">
    <source>
        <dbReference type="ARBA" id="ARBA00023163"/>
    </source>
</evidence>
<proteinExistence type="predicted"/>
<evidence type="ECO:0000313" key="6">
    <source>
        <dbReference type="Proteomes" id="UP001198190"/>
    </source>
</evidence>
<evidence type="ECO:0000256" key="2">
    <source>
        <dbReference type="ARBA" id="ARBA00023125"/>
    </source>
</evidence>
<dbReference type="RefSeq" id="WP_255361378.1">
    <property type="nucleotide sequence ID" value="NZ_CAKXQN010000008.1"/>
</dbReference>
<dbReference type="PANTHER" id="PTHR43280:SF28">
    <property type="entry name" value="HTH-TYPE TRANSCRIPTIONAL ACTIVATOR RHAS"/>
    <property type="match status" value="1"/>
</dbReference>
<dbReference type="InterPro" id="IPR018062">
    <property type="entry name" value="HTH_AraC-typ_CS"/>
</dbReference>
<dbReference type="InterPro" id="IPR009057">
    <property type="entry name" value="Homeodomain-like_sf"/>
</dbReference>
<dbReference type="PROSITE" id="PS01124">
    <property type="entry name" value="HTH_ARAC_FAMILY_2"/>
    <property type="match status" value="1"/>
</dbReference>
<evidence type="ECO:0000313" key="5">
    <source>
        <dbReference type="EMBL" id="MCB6828972.1"/>
    </source>
</evidence>
<dbReference type="PRINTS" id="PR00032">
    <property type="entry name" value="HTHARAC"/>
</dbReference>
<gene>
    <name evidence="5" type="ORF">LIY65_09735</name>
</gene>
<dbReference type="SUPFAM" id="SSF51215">
    <property type="entry name" value="Regulatory protein AraC"/>
    <property type="match status" value="1"/>
</dbReference>
<accession>A0AAW4U6Q7</accession>
<dbReference type="InterPro" id="IPR037923">
    <property type="entry name" value="HTH-like"/>
</dbReference>
<keyword evidence="3" id="KW-0804">Transcription</keyword>
<dbReference type="EMBL" id="JAJCGD010000030">
    <property type="protein sequence ID" value="MCB6828972.1"/>
    <property type="molecule type" value="Genomic_DNA"/>
</dbReference>
<evidence type="ECO:0000259" key="4">
    <source>
        <dbReference type="PROSITE" id="PS01124"/>
    </source>
</evidence>
<evidence type="ECO:0000256" key="1">
    <source>
        <dbReference type="ARBA" id="ARBA00023015"/>
    </source>
</evidence>
<dbReference type="Pfam" id="PF12833">
    <property type="entry name" value="HTH_18"/>
    <property type="match status" value="1"/>
</dbReference>
<sequence length="273" mass="31748">MKQGDFMPIKIRKTLLHEPITFDTIGNHWDQVPIYRPNGYPLYHYLQTEKGVGKIEIQGKSYLLNENEGILIAPFIPHSYAKKTDEWFTMFITFTGTMESSLSQALGNKQIIFIPKEQGIIIAKELFDMISQYENPSADAKYFSLASYHLLMNFIDNSAFNLLNEPLYQKYVLPVIKEIETSYASEITVQKLSQQVYVTPQYLSRLFSKFLGCSVYKYLTNYRINKAKELLLTHQRMEIQQISQLVGFLDTSHFIAMFKKFTGITPLDFRKLN</sequence>
<dbReference type="SMART" id="SM00342">
    <property type="entry name" value="HTH_ARAC"/>
    <property type="match status" value="1"/>
</dbReference>